<dbReference type="EMBL" id="BAABQM010000001">
    <property type="protein sequence ID" value="GAA5414438.1"/>
    <property type="molecule type" value="Genomic_DNA"/>
</dbReference>
<name>A0ABP9U502_9BACT</name>
<dbReference type="Pfam" id="PF00707">
    <property type="entry name" value="IF3_C"/>
    <property type="match status" value="1"/>
</dbReference>
<dbReference type="Pfam" id="PF05198">
    <property type="entry name" value="IF3_N"/>
    <property type="match status" value="1"/>
</dbReference>
<comment type="function">
    <text evidence="4 6">IF-3 binds to the 30S ribosomal subunit and shifts the equilibrium between 70S ribosomes and their 50S and 30S subunits in favor of the free subunits, thus enhancing the availability of 30S subunits on which protein synthesis initiation begins.</text>
</comment>
<keyword evidence="3 4" id="KW-0648">Protein biosynthesis</keyword>
<dbReference type="InterPro" id="IPR019815">
    <property type="entry name" value="Translation_initiation_fac_3_C"/>
</dbReference>
<dbReference type="SUPFAM" id="SSF55200">
    <property type="entry name" value="Translation initiation factor IF3, C-terminal domain"/>
    <property type="match status" value="1"/>
</dbReference>
<gene>
    <name evidence="4 10" type="primary">infC</name>
    <name evidence="10" type="ORF">UREOM_1490</name>
</gene>
<evidence type="ECO:0000256" key="6">
    <source>
        <dbReference type="RuleBase" id="RU000646"/>
    </source>
</evidence>
<organism evidence="10 11">
    <name type="scientific">Ureaplasma ceti</name>
    <dbReference type="NCBI Taxonomy" id="3119530"/>
    <lineage>
        <taxon>Bacteria</taxon>
        <taxon>Bacillati</taxon>
        <taxon>Mycoplasmatota</taxon>
        <taxon>Mycoplasmoidales</taxon>
        <taxon>Mycoplasmoidaceae</taxon>
        <taxon>Ureaplasma</taxon>
    </lineage>
</organism>
<keyword evidence="11" id="KW-1185">Reference proteome</keyword>
<evidence type="ECO:0000256" key="1">
    <source>
        <dbReference type="ARBA" id="ARBA00005439"/>
    </source>
</evidence>
<comment type="caution">
    <text evidence="10">The sequence shown here is derived from an EMBL/GenBank/DDBJ whole genome shotgun (WGS) entry which is preliminary data.</text>
</comment>
<dbReference type="InterPro" id="IPR036787">
    <property type="entry name" value="T_IF-3_N_sf"/>
</dbReference>
<feature type="domain" description="Translation initiation factor 3 C-terminal" evidence="8">
    <location>
        <begin position="104"/>
        <end position="177"/>
    </location>
</feature>
<comment type="subunit">
    <text evidence="4 6">Monomer.</text>
</comment>
<comment type="subcellular location">
    <subcellularLocation>
        <location evidence="4 6">Cytoplasm</location>
    </subcellularLocation>
</comment>
<sequence>MNPQTNNSRQSTAPTNNQNQPRKDTVLINDKIKYRELLVIDENGEQLGILPRKDALQIARDKDLDLVVIAAQKDKVIAKILDYSKFKFEQKKKQKENRKNQQVVKVKEVKVKPLIGDHDLNVKAENSKKWLQAGDKVKFIIEARGRMSTKVELVQEIYDKFIAMLDNNGKVQQANKKVSYSRYETIIEPNK</sequence>
<keyword evidence="4" id="KW-0963">Cytoplasm</keyword>
<evidence type="ECO:0000259" key="9">
    <source>
        <dbReference type="Pfam" id="PF05198"/>
    </source>
</evidence>
<dbReference type="Gene3D" id="3.10.20.80">
    <property type="entry name" value="Translation initiation factor 3 (IF-3), N-terminal domain"/>
    <property type="match status" value="1"/>
</dbReference>
<feature type="compositionally biased region" description="Polar residues" evidence="7">
    <location>
        <begin position="1"/>
        <end position="20"/>
    </location>
</feature>
<evidence type="ECO:0000259" key="8">
    <source>
        <dbReference type="Pfam" id="PF00707"/>
    </source>
</evidence>
<dbReference type="InterPro" id="IPR036788">
    <property type="entry name" value="T_IF-3_C_sf"/>
</dbReference>
<evidence type="ECO:0000256" key="2">
    <source>
        <dbReference type="ARBA" id="ARBA00022540"/>
    </source>
</evidence>
<dbReference type="HAMAP" id="MF_00080">
    <property type="entry name" value="IF_3"/>
    <property type="match status" value="1"/>
</dbReference>
<accession>A0ABP9U502</accession>
<dbReference type="InterPro" id="IPR019813">
    <property type="entry name" value="Translation_initiation_fac3_CS"/>
</dbReference>
<dbReference type="NCBIfam" id="TIGR00168">
    <property type="entry name" value="infC"/>
    <property type="match status" value="1"/>
</dbReference>
<dbReference type="SUPFAM" id="SSF54364">
    <property type="entry name" value="Translation initiation factor IF3, N-terminal domain"/>
    <property type="match status" value="1"/>
</dbReference>
<dbReference type="PANTHER" id="PTHR10938:SF0">
    <property type="entry name" value="TRANSLATION INITIATION FACTOR IF-3, MITOCHONDRIAL"/>
    <property type="match status" value="1"/>
</dbReference>
<keyword evidence="2 4" id="KW-0396">Initiation factor</keyword>
<feature type="domain" description="Translation initiation factor 3 N-terminal" evidence="9">
    <location>
        <begin position="28"/>
        <end position="97"/>
    </location>
</feature>
<reference evidence="10" key="1">
    <citation type="submission" date="2024-02" db="EMBL/GenBank/DDBJ databases">
        <title>Draft genome sequence of new strains in genus Ureaplasma.</title>
        <authorList>
            <person name="Nakajima Y."/>
            <person name="Segawa T."/>
        </authorList>
    </citation>
    <scope>NUCLEOTIDE SEQUENCE [LARGE SCALE GENOMIC DNA]</scope>
    <source>
        <strain evidence="10">OM1</strain>
    </source>
</reference>
<evidence type="ECO:0000256" key="4">
    <source>
        <dbReference type="HAMAP-Rule" id="MF_00080"/>
    </source>
</evidence>
<dbReference type="InterPro" id="IPR001288">
    <property type="entry name" value="Translation_initiation_fac_3"/>
</dbReference>
<dbReference type="RefSeq" id="WP_353289604.1">
    <property type="nucleotide sequence ID" value="NZ_BAABQM010000001.1"/>
</dbReference>
<proteinExistence type="inferred from homology"/>
<evidence type="ECO:0000256" key="7">
    <source>
        <dbReference type="SAM" id="MobiDB-lite"/>
    </source>
</evidence>
<dbReference type="PROSITE" id="PS00938">
    <property type="entry name" value="IF3"/>
    <property type="match status" value="1"/>
</dbReference>
<protein>
    <recommendedName>
        <fullName evidence="4 5">Translation initiation factor IF-3</fullName>
    </recommendedName>
</protein>
<feature type="region of interest" description="Disordered" evidence="7">
    <location>
        <begin position="1"/>
        <end position="24"/>
    </location>
</feature>
<evidence type="ECO:0000313" key="10">
    <source>
        <dbReference type="EMBL" id="GAA5414438.1"/>
    </source>
</evidence>
<evidence type="ECO:0000256" key="3">
    <source>
        <dbReference type="ARBA" id="ARBA00022917"/>
    </source>
</evidence>
<evidence type="ECO:0000256" key="5">
    <source>
        <dbReference type="NCBIfam" id="TIGR00168"/>
    </source>
</evidence>
<dbReference type="InterPro" id="IPR019814">
    <property type="entry name" value="Translation_initiation_fac_3_N"/>
</dbReference>
<evidence type="ECO:0000313" key="11">
    <source>
        <dbReference type="Proteomes" id="UP001449582"/>
    </source>
</evidence>
<comment type="similarity">
    <text evidence="1 4 6">Belongs to the IF-3 family.</text>
</comment>
<dbReference type="Gene3D" id="3.30.110.10">
    <property type="entry name" value="Translation initiation factor 3 (IF-3), C-terminal domain"/>
    <property type="match status" value="1"/>
</dbReference>
<dbReference type="GO" id="GO:0003743">
    <property type="term" value="F:translation initiation factor activity"/>
    <property type="evidence" value="ECO:0007669"/>
    <property type="project" value="UniProtKB-KW"/>
</dbReference>
<dbReference type="Proteomes" id="UP001449582">
    <property type="component" value="Unassembled WGS sequence"/>
</dbReference>
<dbReference type="PANTHER" id="PTHR10938">
    <property type="entry name" value="TRANSLATION INITIATION FACTOR IF-3"/>
    <property type="match status" value="1"/>
</dbReference>